<dbReference type="eggNOG" id="KOG4400">
    <property type="taxonomic scope" value="Eukaryota"/>
</dbReference>
<dbReference type="OrthoDB" id="7608935at2759"/>
<evidence type="ECO:0000313" key="5">
    <source>
        <dbReference type="Proteomes" id="UP000008984"/>
    </source>
</evidence>
<dbReference type="EMBL" id="GL985067">
    <property type="protein sequence ID" value="EGR47681.1"/>
    <property type="molecule type" value="Genomic_DNA"/>
</dbReference>
<dbReference type="VEuPathDB" id="FungiDB:TRIREDRAFT_108548"/>
<dbReference type="SMART" id="SM00343">
    <property type="entry name" value="ZnF_C2HC"/>
    <property type="match status" value="4"/>
</dbReference>
<evidence type="ECO:0000313" key="4">
    <source>
        <dbReference type="EMBL" id="EGR47681.1"/>
    </source>
</evidence>
<keyword evidence="5" id="KW-1185">Reference proteome</keyword>
<organism evidence="5">
    <name type="scientific">Hypocrea jecorina (strain QM6a)</name>
    <name type="common">Trichoderma reesei</name>
    <dbReference type="NCBI Taxonomy" id="431241"/>
    <lineage>
        <taxon>Eukaryota</taxon>
        <taxon>Fungi</taxon>
        <taxon>Dikarya</taxon>
        <taxon>Ascomycota</taxon>
        <taxon>Pezizomycotina</taxon>
        <taxon>Sordariomycetes</taxon>
        <taxon>Hypocreomycetidae</taxon>
        <taxon>Hypocreales</taxon>
        <taxon>Hypocreaceae</taxon>
        <taxon>Trichoderma</taxon>
    </lineage>
</organism>
<feature type="domain" description="CCHC-type" evidence="3">
    <location>
        <begin position="346"/>
        <end position="361"/>
    </location>
</feature>
<evidence type="ECO:0000256" key="2">
    <source>
        <dbReference type="SAM" id="MobiDB-lite"/>
    </source>
</evidence>
<dbReference type="RefSeq" id="XP_006966317.1">
    <property type="nucleotide sequence ID" value="XM_006966255.1"/>
</dbReference>
<feature type="compositionally biased region" description="Basic and acidic residues" evidence="2">
    <location>
        <begin position="714"/>
        <end position="730"/>
    </location>
</feature>
<name>G0RLV1_HYPJQ</name>
<gene>
    <name evidence="4" type="ORF">TRIREDRAFT_108548</name>
</gene>
<dbReference type="AlphaFoldDB" id="G0RLV1"/>
<proteinExistence type="predicted"/>
<dbReference type="KEGG" id="tre:TRIREDRAFT_108548"/>
<sequence length="742" mass="82342">MRTAHRPNPDDFISLLSSEDEAPLNRKRKYSVAEQASAGRNRDSQGRAKRVRTSQVPGDSITGAKGLKAGKLEVVEGSDIGIPAFGSHGEKKKTGGFSPDSVFLPKSPPMFTLHSISLQLPVFAPQREGTWLTRFTEWAQLLCSANRDSPSAAEITPALIRTAYKQYIDIHSRLKSNKKRAARLVAQQFKDSSLLDLIRAFRPLQNEATVQETLEEGLDATLAGSEIRLDSLRPLALPPQSQILSSAAAPPSLLTEQSGALYILDVAPQLPQDATMCETIPASQQGSQPASQLDLLPEPQPKHLRQTQHASVKVTMSLPSAVPSGAEALRQQRLYFPSARDPFNMCLLCGAEGHVADKCTRSCQLCGKKDHWDLCCPLWQANCGKCYRVGHSDEACWYPEEHYWVFCTYCRSAESHLSSDCMSLYRSFRPGPDTIKKVNTLPVSCAKCGSKKHFHGDCRPNGMPALRCDHRFHLDNMRQYLDPTSSAGPIIGADACRVAPKAGGFRVYGQVLASPVDNVHYYSGSDDSDEGLHRHPLAHCRHETVHHIAPRHLHRILCHLVEAEEEEDVVEAAIMVAQVANRDKVVRLLRMSRDVMRNKCKVANMCRVDKASRLAEAAGVAEVKAAKAGNEVARKVKMDKDIMKALMYTISRVFEKTKTAQANRMARESEAKRSHDVAEEVQMDTNEAKTDKLHKMSQLIRVIKQAKSTQVNKTARENELQDRDDVDRFTKAKMNGAWRTGS</sequence>
<dbReference type="PROSITE" id="PS50158">
    <property type="entry name" value="ZF_CCHC"/>
    <property type="match status" value="1"/>
</dbReference>
<feature type="region of interest" description="Disordered" evidence="2">
    <location>
        <begin position="706"/>
        <end position="742"/>
    </location>
</feature>
<keyword evidence="1" id="KW-0862">Zinc</keyword>
<dbReference type="GO" id="GO:0003676">
    <property type="term" value="F:nucleic acid binding"/>
    <property type="evidence" value="ECO:0007669"/>
    <property type="project" value="InterPro"/>
</dbReference>
<dbReference type="Proteomes" id="UP000008984">
    <property type="component" value="Unassembled WGS sequence"/>
</dbReference>
<dbReference type="HOGENOM" id="CLU_374300_0_0_1"/>
<reference evidence="4 5" key="1">
    <citation type="journal article" date="2008" name="Nat. Biotechnol.">
        <title>Genome sequencing and analysis of the biomass-degrading fungus Trichoderma reesei (syn. Hypocrea jecorina).</title>
        <authorList>
            <person name="Martinez D."/>
            <person name="Berka R.M."/>
            <person name="Henrissat B."/>
            <person name="Saloheimo M."/>
            <person name="Arvas M."/>
            <person name="Baker S.E."/>
            <person name="Chapman J."/>
            <person name="Chertkov O."/>
            <person name="Coutinho P.M."/>
            <person name="Cullen D."/>
            <person name="Danchin E.G."/>
            <person name="Grigoriev I.V."/>
            <person name="Harris P."/>
            <person name="Jackson M."/>
            <person name="Kubicek C.P."/>
            <person name="Han C.S."/>
            <person name="Ho I."/>
            <person name="Larrondo L.F."/>
            <person name="de Leon A.L."/>
            <person name="Magnuson J.K."/>
            <person name="Merino S."/>
            <person name="Misra M."/>
            <person name="Nelson B."/>
            <person name="Putnam N."/>
            <person name="Robbertse B."/>
            <person name="Salamov A.A."/>
            <person name="Schmoll M."/>
            <person name="Terry A."/>
            <person name="Thayer N."/>
            <person name="Westerholm-Parvinen A."/>
            <person name="Schoch C.L."/>
            <person name="Yao J."/>
            <person name="Barabote R."/>
            <person name="Nelson M.A."/>
            <person name="Detter C."/>
            <person name="Bruce D."/>
            <person name="Kuske C.R."/>
            <person name="Xie G."/>
            <person name="Richardson P."/>
            <person name="Rokhsar D.S."/>
            <person name="Lucas S.M."/>
            <person name="Rubin E.M."/>
            <person name="Dunn-Coleman N."/>
            <person name="Ward M."/>
            <person name="Brettin T.S."/>
        </authorList>
    </citation>
    <scope>NUCLEOTIDE SEQUENCE [LARGE SCALE GENOMIC DNA]</scope>
    <source>
        <strain evidence="4 5">QM6a</strain>
    </source>
</reference>
<dbReference type="InterPro" id="IPR001878">
    <property type="entry name" value="Znf_CCHC"/>
</dbReference>
<keyword evidence="1" id="KW-0479">Metal-binding</keyword>
<dbReference type="STRING" id="431241.G0RLV1"/>
<dbReference type="GeneID" id="18481694"/>
<accession>G0RLV1</accession>
<evidence type="ECO:0000256" key="1">
    <source>
        <dbReference type="PROSITE-ProRule" id="PRU00047"/>
    </source>
</evidence>
<evidence type="ECO:0000259" key="3">
    <source>
        <dbReference type="PROSITE" id="PS50158"/>
    </source>
</evidence>
<dbReference type="GO" id="GO:0008270">
    <property type="term" value="F:zinc ion binding"/>
    <property type="evidence" value="ECO:0007669"/>
    <property type="project" value="UniProtKB-KW"/>
</dbReference>
<protein>
    <submittedName>
        <fullName evidence="4">Predicted protein</fullName>
    </submittedName>
</protein>
<keyword evidence="1" id="KW-0863">Zinc-finger</keyword>
<feature type="region of interest" description="Disordered" evidence="2">
    <location>
        <begin position="1"/>
        <end position="64"/>
    </location>
</feature>